<dbReference type="Pfam" id="PF01098">
    <property type="entry name" value="FTSW_RODA_SPOVE"/>
    <property type="match status" value="1"/>
</dbReference>
<dbReference type="InterPro" id="IPR001182">
    <property type="entry name" value="FtsW/RodA"/>
</dbReference>
<keyword evidence="20" id="KW-1185">Reference proteome</keyword>
<gene>
    <name evidence="19" type="ORF">ACFQY8_05315</name>
</gene>
<keyword evidence="3" id="KW-0328">Glycosyltransferase</keyword>
<evidence type="ECO:0000256" key="12">
    <source>
        <dbReference type="ARBA" id="ARBA00038053"/>
    </source>
</evidence>
<feature type="transmembrane region" description="Helical" evidence="18">
    <location>
        <begin position="150"/>
        <end position="174"/>
    </location>
</feature>
<feature type="transmembrane region" description="Helical" evidence="18">
    <location>
        <begin position="242"/>
        <end position="260"/>
    </location>
</feature>
<keyword evidence="8 18" id="KW-1133">Transmembrane helix</keyword>
<comment type="subcellular location">
    <subcellularLocation>
        <location evidence="1">Membrane</location>
        <topology evidence="1">Multi-pass membrane protein</topology>
    </subcellularLocation>
</comment>
<proteinExistence type="inferred from homology"/>
<dbReference type="PANTHER" id="PTHR30474:SF2">
    <property type="entry name" value="PEPTIDOGLYCAN GLYCOSYLTRANSFERASE FTSW-RELATED"/>
    <property type="match status" value="1"/>
</dbReference>
<keyword evidence="4" id="KW-0808">Transferase</keyword>
<evidence type="ECO:0000256" key="16">
    <source>
        <dbReference type="ARBA" id="ARBA00049902"/>
    </source>
</evidence>
<evidence type="ECO:0000256" key="1">
    <source>
        <dbReference type="ARBA" id="ARBA00004141"/>
    </source>
</evidence>
<accession>A0ABW2Y735</accession>
<evidence type="ECO:0000256" key="14">
    <source>
        <dbReference type="ARBA" id="ARBA00041418"/>
    </source>
</evidence>
<organism evidence="19 20">
    <name type="scientific">Alloscardovia venturai</name>
    <dbReference type="NCBI Taxonomy" id="1769421"/>
    <lineage>
        <taxon>Bacteria</taxon>
        <taxon>Bacillati</taxon>
        <taxon>Actinomycetota</taxon>
        <taxon>Actinomycetes</taxon>
        <taxon>Bifidobacteriales</taxon>
        <taxon>Bifidobacteriaceae</taxon>
        <taxon>Alloscardovia</taxon>
    </lineage>
</organism>
<dbReference type="RefSeq" id="WP_377938855.1">
    <property type="nucleotide sequence ID" value="NZ_JBHTHQ010000021.1"/>
</dbReference>
<feature type="transmembrane region" description="Helical" evidence="18">
    <location>
        <begin position="58"/>
        <end position="78"/>
    </location>
</feature>
<keyword evidence="6" id="KW-0133">Cell shape</keyword>
<keyword evidence="7" id="KW-0573">Peptidoglycan synthesis</keyword>
<comment type="caution">
    <text evidence="19">The sequence shown here is derived from an EMBL/GenBank/DDBJ whole genome shotgun (WGS) entry which is preliminary data.</text>
</comment>
<evidence type="ECO:0000256" key="3">
    <source>
        <dbReference type="ARBA" id="ARBA00022676"/>
    </source>
</evidence>
<evidence type="ECO:0000256" key="7">
    <source>
        <dbReference type="ARBA" id="ARBA00022984"/>
    </source>
</evidence>
<dbReference type="Proteomes" id="UP001597036">
    <property type="component" value="Unassembled WGS sequence"/>
</dbReference>
<feature type="transmembrane region" description="Helical" evidence="18">
    <location>
        <begin position="123"/>
        <end position="144"/>
    </location>
</feature>
<comment type="similarity">
    <text evidence="12">Belongs to the SEDS family. FtsW subfamily.</text>
</comment>
<evidence type="ECO:0000256" key="8">
    <source>
        <dbReference type="ARBA" id="ARBA00022989"/>
    </source>
</evidence>
<keyword evidence="9 18" id="KW-0472">Membrane</keyword>
<dbReference type="PANTHER" id="PTHR30474">
    <property type="entry name" value="CELL CYCLE PROTEIN"/>
    <property type="match status" value="1"/>
</dbReference>
<feature type="transmembrane region" description="Helical" evidence="18">
    <location>
        <begin position="218"/>
        <end position="235"/>
    </location>
</feature>
<feature type="transmembrane region" description="Helical" evidence="18">
    <location>
        <begin position="195"/>
        <end position="212"/>
    </location>
</feature>
<evidence type="ECO:0000256" key="2">
    <source>
        <dbReference type="ARBA" id="ARBA00004752"/>
    </source>
</evidence>
<evidence type="ECO:0000256" key="9">
    <source>
        <dbReference type="ARBA" id="ARBA00023136"/>
    </source>
</evidence>
<evidence type="ECO:0000256" key="6">
    <source>
        <dbReference type="ARBA" id="ARBA00022960"/>
    </source>
</evidence>
<evidence type="ECO:0000256" key="10">
    <source>
        <dbReference type="ARBA" id="ARBA00032370"/>
    </source>
</evidence>
<evidence type="ECO:0000313" key="19">
    <source>
        <dbReference type="EMBL" id="MFD0705160.1"/>
    </source>
</evidence>
<comment type="pathway">
    <text evidence="2">Cell wall biogenesis; peptidoglycan biosynthesis.</text>
</comment>
<dbReference type="EMBL" id="JBHTHQ010000021">
    <property type="protein sequence ID" value="MFD0705160.1"/>
    <property type="molecule type" value="Genomic_DNA"/>
</dbReference>
<comment type="function">
    <text evidence="17">Peptidoglycan polymerase that is essential for cell division.</text>
</comment>
<feature type="transmembrane region" description="Helical" evidence="18">
    <location>
        <begin position="367"/>
        <end position="393"/>
    </location>
</feature>
<evidence type="ECO:0000256" key="13">
    <source>
        <dbReference type="ARBA" id="ARBA00041185"/>
    </source>
</evidence>
<keyword evidence="5 18" id="KW-0812">Transmembrane</keyword>
<evidence type="ECO:0000313" key="20">
    <source>
        <dbReference type="Proteomes" id="UP001597036"/>
    </source>
</evidence>
<evidence type="ECO:0000256" key="15">
    <source>
        <dbReference type="ARBA" id="ARBA00044770"/>
    </source>
</evidence>
<feature type="transmembrane region" description="Helical" evidence="18">
    <location>
        <begin position="399"/>
        <end position="418"/>
    </location>
</feature>
<evidence type="ECO:0000256" key="18">
    <source>
        <dbReference type="SAM" id="Phobius"/>
    </source>
</evidence>
<comment type="catalytic activity">
    <reaction evidence="16">
        <text>[GlcNAc-(1-&gt;4)-Mur2Ac(oyl-L-Ala-gamma-D-Glu-L-Lys-D-Ala-D-Ala)](n)-di-trans,octa-cis-undecaprenyl diphosphate + beta-D-GlcNAc-(1-&gt;4)-Mur2Ac(oyl-L-Ala-gamma-D-Glu-L-Lys-D-Ala-D-Ala)-di-trans,octa-cis-undecaprenyl diphosphate = [GlcNAc-(1-&gt;4)-Mur2Ac(oyl-L-Ala-gamma-D-Glu-L-Lys-D-Ala-D-Ala)](n+1)-di-trans,octa-cis-undecaprenyl diphosphate + di-trans,octa-cis-undecaprenyl diphosphate + H(+)</text>
        <dbReference type="Rhea" id="RHEA:23708"/>
        <dbReference type="Rhea" id="RHEA-COMP:9602"/>
        <dbReference type="Rhea" id="RHEA-COMP:9603"/>
        <dbReference type="ChEBI" id="CHEBI:15378"/>
        <dbReference type="ChEBI" id="CHEBI:58405"/>
        <dbReference type="ChEBI" id="CHEBI:60033"/>
        <dbReference type="ChEBI" id="CHEBI:78435"/>
        <dbReference type="EC" id="2.4.99.28"/>
    </reaction>
</comment>
<evidence type="ECO:0000256" key="17">
    <source>
        <dbReference type="ARBA" id="ARBA00049966"/>
    </source>
</evidence>
<dbReference type="EC" id="2.4.99.28" evidence="15"/>
<feature type="transmembrane region" description="Helical" evidence="18">
    <location>
        <begin position="333"/>
        <end position="355"/>
    </location>
</feature>
<protein>
    <recommendedName>
        <fullName evidence="13">Probable peptidoglycan glycosyltransferase FtsW</fullName>
        <ecNumber evidence="15">2.4.99.28</ecNumber>
    </recommendedName>
    <alternativeName>
        <fullName evidence="14">Cell division protein FtsW</fullName>
    </alternativeName>
    <alternativeName>
        <fullName evidence="11">Cell wall polymerase</fullName>
    </alternativeName>
    <alternativeName>
        <fullName evidence="10">Peptidoglycan polymerase</fullName>
    </alternativeName>
</protein>
<dbReference type="InterPro" id="IPR018365">
    <property type="entry name" value="Cell_cycle_FtsW-rel_CS"/>
</dbReference>
<evidence type="ECO:0000256" key="11">
    <source>
        <dbReference type="ARBA" id="ARBA00033270"/>
    </source>
</evidence>
<dbReference type="PROSITE" id="PS00428">
    <property type="entry name" value="FTSW_RODA_SPOVE"/>
    <property type="match status" value="1"/>
</dbReference>
<evidence type="ECO:0000256" key="4">
    <source>
        <dbReference type="ARBA" id="ARBA00022679"/>
    </source>
</evidence>
<name>A0ABW2Y735_9BIFI</name>
<reference evidence="20" key="1">
    <citation type="journal article" date="2019" name="Int. J. Syst. Evol. Microbiol.">
        <title>The Global Catalogue of Microorganisms (GCM) 10K type strain sequencing project: providing services to taxonomists for standard genome sequencing and annotation.</title>
        <authorList>
            <consortium name="The Broad Institute Genomics Platform"/>
            <consortium name="The Broad Institute Genome Sequencing Center for Infectious Disease"/>
            <person name="Wu L."/>
            <person name="Ma J."/>
        </authorList>
    </citation>
    <scope>NUCLEOTIDE SEQUENCE [LARGE SCALE GENOMIC DNA]</scope>
    <source>
        <strain evidence="20">CCM 8604</strain>
    </source>
</reference>
<evidence type="ECO:0000256" key="5">
    <source>
        <dbReference type="ARBA" id="ARBA00022692"/>
    </source>
</evidence>
<sequence length="434" mass="46883">MPTNSKRDVPKGILGKFLSFPDRCVAHFTRGSRLEHTDDRDSKDYAGWRFIMNPVASYWTLVFSVAILTVFGLVMVYSSTIARLASENEPVWKAALRQGIYAAVGIVLLLIVQILPSKAIKRFSFIAVLVAIALQALTLTPLGASAGGNSGWLILGPISLQPAEVMKLALCIWLPRSLIESAKEHAKKRTNKNDIRPFIWPMGIFLVCFLLVILGKDLGTAMIVALIGVFAFYISGFPLLDLGIGVLLGFSLIALLAVFGNSNRMNRILATYGGCSAREAAQATGICFQSLHGDYALATGGIFGVGVGNSREKWSYLPAADNDYIFAIIGEEWGFIGAVAVIAVIATLSWALINLSLRHQNMYMQIVLMCFTVWFTGQSFINIAVVLGALPVMGLPLPFISSGGSSLIMCLIGAGVCIRLGREQEDVKASLARA</sequence>
<feature type="transmembrane region" description="Helical" evidence="18">
    <location>
        <begin position="98"/>
        <end position="116"/>
    </location>
</feature>